<name>A0ABR9WF39_9BACT</name>
<dbReference type="Proteomes" id="UP000634134">
    <property type="component" value="Unassembled WGS sequence"/>
</dbReference>
<dbReference type="SMART" id="SM00849">
    <property type="entry name" value="Lactamase_B"/>
    <property type="match status" value="1"/>
</dbReference>
<sequence>MKITFLGTGTSQGVPVIACDCVVCRSTDFHDKRLRTSVWIQVHGKSFVIDTGPDFRQQMLRANVRDLDAIIYTHQHKDHTAGLDDARAFNHRQGKDIPLYSRQEVLNQIQVEFAYAFQEKRYPGVPHFELHPIENEPFEVQGVTFIPIEVMHYKLAVYGYRVGDFTYITDANYISEIEQEKIAGTRVLVLDTLQKEPHLSHFTLSQALELIDKLNVPMAYLTHISHRLGLHAEVEKELPPNVRLAYDGLVLDL</sequence>
<accession>A0ABR9WF39</accession>
<dbReference type="PANTHER" id="PTHR42663">
    <property type="entry name" value="HYDROLASE C777.06C-RELATED-RELATED"/>
    <property type="match status" value="1"/>
</dbReference>
<proteinExistence type="predicted"/>
<dbReference type="Gene3D" id="3.60.15.10">
    <property type="entry name" value="Ribonuclease Z/Hydroxyacylglutathione hydrolase-like"/>
    <property type="match status" value="1"/>
</dbReference>
<dbReference type="InterPro" id="IPR036866">
    <property type="entry name" value="RibonucZ/Hydroxyglut_hydro"/>
</dbReference>
<reference evidence="3" key="1">
    <citation type="submission" date="2023-07" db="EMBL/GenBank/DDBJ databases">
        <title>Dyadobacter sp. nov 'subterranea' isolated from contaminted grondwater.</title>
        <authorList>
            <person name="Szabo I."/>
            <person name="Al-Omari J."/>
            <person name="Szerdahelyi S.G."/>
            <person name="Rado J."/>
        </authorList>
    </citation>
    <scope>NUCLEOTIDE SEQUENCE [LARGE SCALE GENOMIC DNA]</scope>
    <source>
        <strain evidence="3">UP-52</strain>
    </source>
</reference>
<dbReference type="SUPFAM" id="SSF56281">
    <property type="entry name" value="Metallo-hydrolase/oxidoreductase"/>
    <property type="match status" value="1"/>
</dbReference>
<gene>
    <name evidence="2" type="ORF">IEE83_19660</name>
</gene>
<dbReference type="RefSeq" id="WP_194122187.1">
    <property type="nucleotide sequence ID" value="NZ_JACYGY010000001.1"/>
</dbReference>
<dbReference type="CDD" id="cd16279">
    <property type="entry name" value="metallo-hydrolase-like_MBL-fold"/>
    <property type="match status" value="1"/>
</dbReference>
<feature type="domain" description="Metallo-beta-lactamase" evidence="1">
    <location>
        <begin position="34"/>
        <end position="223"/>
    </location>
</feature>
<evidence type="ECO:0000259" key="1">
    <source>
        <dbReference type="SMART" id="SM00849"/>
    </source>
</evidence>
<organism evidence="2 3">
    <name type="scientific">Dyadobacter subterraneus</name>
    <dbReference type="NCBI Taxonomy" id="2773304"/>
    <lineage>
        <taxon>Bacteria</taxon>
        <taxon>Pseudomonadati</taxon>
        <taxon>Bacteroidota</taxon>
        <taxon>Cytophagia</taxon>
        <taxon>Cytophagales</taxon>
        <taxon>Spirosomataceae</taxon>
        <taxon>Dyadobacter</taxon>
    </lineage>
</organism>
<dbReference type="InterPro" id="IPR001279">
    <property type="entry name" value="Metallo-B-lactamas"/>
</dbReference>
<evidence type="ECO:0000313" key="3">
    <source>
        <dbReference type="Proteomes" id="UP000634134"/>
    </source>
</evidence>
<keyword evidence="3" id="KW-1185">Reference proteome</keyword>
<dbReference type="PANTHER" id="PTHR42663:SF6">
    <property type="entry name" value="HYDROLASE C777.06C-RELATED"/>
    <property type="match status" value="1"/>
</dbReference>
<protein>
    <submittedName>
        <fullName evidence="2">MBL fold metallo-hydrolase</fullName>
    </submittedName>
</protein>
<dbReference type="Pfam" id="PF12706">
    <property type="entry name" value="Lactamase_B_2"/>
    <property type="match status" value="1"/>
</dbReference>
<evidence type="ECO:0000313" key="2">
    <source>
        <dbReference type="EMBL" id="MBE9464108.1"/>
    </source>
</evidence>
<comment type="caution">
    <text evidence="2">The sequence shown here is derived from an EMBL/GenBank/DDBJ whole genome shotgun (WGS) entry which is preliminary data.</text>
</comment>
<dbReference type="EMBL" id="JACYGY010000001">
    <property type="protein sequence ID" value="MBE9464108.1"/>
    <property type="molecule type" value="Genomic_DNA"/>
</dbReference>